<name>A0A0G2I6P4_9EURO</name>
<sequence>MASALLQKPPTLYKRAPIEYIPAEIKIEILCQLPDLLSLRDLVKASPDFHSVYRFDRRRILSRLLARTTPLPILVEVASLPALRRTDDYDSSKLEEGVGRLGFAKDFLSIYDELLRTSQGPDPDSRDTKKNVGADVDAEEKEEVAKRNINGVNFTYSRDNGISAQFSALSVNELLLVVRQHFIVHSISQDFTLSCLRLNPFTGKRYRDNADDPGFGNGGGSGDGILPLSGTETFRIHRALYRLEMLGLIYTLWEVRDPNYYITFLKSLPPWEMEEIHCVRNYMYQVYLTSSLEMNIPSNYNVVEDRGRAMNRGHRNNARSRRRGRAGGIGIARAGSDDDVDFDLAVDDQRELYLSLGLEFLWRWFHVSDQDESRPVTTANTNTNVSKSLVGLSQQPMINPKICVTEGNSTSASFFLTRALNPSATGFFRPIVKASETFTSDADWPRPNLGWEWLHHKNSKYLCQMHNCYNRKWGYVFWDQKRLTEMGLREEMRREYAPFVD</sequence>
<gene>
    <name evidence="2" type="ORF">EMCG_08109</name>
</gene>
<comment type="caution">
    <text evidence="2">The sequence shown here is derived from an EMBL/GenBank/DDBJ whole genome shotgun (WGS) entry which is preliminary data.</text>
</comment>
<dbReference type="AlphaFoldDB" id="A0A0G2I6P4"/>
<dbReference type="OrthoDB" id="5304511at2759"/>
<evidence type="ECO:0000256" key="1">
    <source>
        <dbReference type="SAM" id="MobiDB-lite"/>
    </source>
</evidence>
<dbReference type="EMBL" id="LCZI01000514">
    <property type="protein sequence ID" value="KKZ66153.1"/>
    <property type="molecule type" value="Genomic_DNA"/>
</dbReference>
<proteinExistence type="predicted"/>
<feature type="region of interest" description="Disordered" evidence="1">
    <location>
        <begin position="118"/>
        <end position="138"/>
    </location>
</feature>
<reference evidence="3" key="1">
    <citation type="journal article" date="2015" name="PLoS Genet.">
        <title>The dynamic genome and transcriptome of the human fungal pathogen Blastomyces and close relative Emmonsia.</title>
        <authorList>
            <person name="Munoz J.F."/>
            <person name="Gauthier G.M."/>
            <person name="Desjardins C.A."/>
            <person name="Gallo J.E."/>
            <person name="Holder J."/>
            <person name="Sullivan T.D."/>
            <person name="Marty A.J."/>
            <person name="Carmen J.C."/>
            <person name="Chen Z."/>
            <person name="Ding L."/>
            <person name="Gujja S."/>
            <person name="Magrini V."/>
            <person name="Misas E."/>
            <person name="Mitreva M."/>
            <person name="Priest M."/>
            <person name="Saif S."/>
            <person name="Whiston E.A."/>
            <person name="Young S."/>
            <person name="Zeng Q."/>
            <person name="Goldman W.E."/>
            <person name="Mardis E.R."/>
            <person name="Taylor J.W."/>
            <person name="McEwen J.G."/>
            <person name="Clay O.K."/>
            <person name="Klein B.S."/>
            <person name="Cuomo C.A."/>
        </authorList>
    </citation>
    <scope>NUCLEOTIDE SEQUENCE [LARGE SCALE GENOMIC DNA]</scope>
    <source>
        <strain evidence="3">UAMH 3008</strain>
    </source>
</reference>
<evidence type="ECO:0000313" key="2">
    <source>
        <dbReference type="EMBL" id="KKZ66153.1"/>
    </source>
</evidence>
<protein>
    <recommendedName>
        <fullName evidence="4">F-box domain-containing protein</fullName>
    </recommendedName>
</protein>
<evidence type="ECO:0000313" key="3">
    <source>
        <dbReference type="Proteomes" id="UP000034164"/>
    </source>
</evidence>
<organism evidence="2 3">
    <name type="scientific">[Emmonsia] crescens</name>
    <dbReference type="NCBI Taxonomy" id="73230"/>
    <lineage>
        <taxon>Eukaryota</taxon>
        <taxon>Fungi</taxon>
        <taxon>Dikarya</taxon>
        <taxon>Ascomycota</taxon>
        <taxon>Pezizomycotina</taxon>
        <taxon>Eurotiomycetes</taxon>
        <taxon>Eurotiomycetidae</taxon>
        <taxon>Onygenales</taxon>
        <taxon>Ajellomycetaceae</taxon>
        <taxon>Emergomyces</taxon>
    </lineage>
</organism>
<dbReference type="VEuPathDB" id="FungiDB:EMCG_08109"/>
<accession>A0A0G2I6P4</accession>
<feature type="compositionally biased region" description="Basic and acidic residues" evidence="1">
    <location>
        <begin position="123"/>
        <end position="132"/>
    </location>
</feature>
<evidence type="ECO:0008006" key="4">
    <source>
        <dbReference type="Google" id="ProtNLM"/>
    </source>
</evidence>
<dbReference type="Proteomes" id="UP000034164">
    <property type="component" value="Unassembled WGS sequence"/>
</dbReference>